<organism evidence="2 3">
    <name type="scientific">Jiella mangrovi</name>
    <dbReference type="NCBI Taxonomy" id="2821407"/>
    <lineage>
        <taxon>Bacteria</taxon>
        <taxon>Pseudomonadati</taxon>
        <taxon>Pseudomonadota</taxon>
        <taxon>Alphaproteobacteria</taxon>
        <taxon>Hyphomicrobiales</taxon>
        <taxon>Aurantimonadaceae</taxon>
        <taxon>Jiella</taxon>
    </lineage>
</organism>
<dbReference type="RefSeq" id="WP_209596486.1">
    <property type="nucleotide sequence ID" value="NZ_JAGJCF010000017.1"/>
</dbReference>
<evidence type="ECO:0000259" key="1">
    <source>
        <dbReference type="Pfam" id="PF01656"/>
    </source>
</evidence>
<dbReference type="InterPro" id="IPR050678">
    <property type="entry name" value="DNA_Partitioning_ATPase"/>
</dbReference>
<comment type="caution">
    <text evidence="2">The sequence shown here is derived from an EMBL/GenBank/DDBJ whole genome shotgun (WGS) entry which is preliminary data.</text>
</comment>
<reference evidence="2 3" key="1">
    <citation type="submission" date="2021-04" db="EMBL/GenBank/DDBJ databases">
        <title>Whole genome sequence of Jiella sp. KSK16Y-1.</title>
        <authorList>
            <person name="Tuo L."/>
        </authorList>
    </citation>
    <scope>NUCLEOTIDE SEQUENCE [LARGE SCALE GENOMIC DNA]</scope>
    <source>
        <strain evidence="2 3">KSK16Y-1</strain>
    </source>
</reference>
<dbReference type="InterPro" id="IPR027417">
    <property type="entry name" value="P-loop_NTPase"/>
</dbReference>
<dbReference type="EMBL" id="JAGJCF010000017">
    <property type="protein sequence ID" value="MBP0617572.1"/>
    <property type="molecule type" value="Genomic_DNA"/>
</dbReference>
<dbReference type="PANTHER" id="PTHR13696">
    <property type="entry name" value="P-LOOP CONTAINING NUCLEOSIDE TRIPHOSPHATE HYDROLASE"/>
    <property type="match status" value="1"/>
</dbReference>
<dbReference type="SUPFAM" id="SSF52540">
    <property type="entry name" value="P-loop containing nucleoside triphosphate hydrolases"/>
    <property type="match status" value="1"/>
</dbReference>
<dbReference type="PANTHER" id="PTHR13696:SF52">
    <property type="entry name" value="PARA FAMILY PROTEIN CT_582"/>
    <property type="match status" value="1"/>
</dbReference>
<evidence type="ECO:0000313" key="3">
    <source>
        <dbReference type="Proteomes" id="UP000678276"/>
    </source>
</evidence>
<dbReference type="InterPro" id="IPR002586">
    <property type="entry name" value="CobQ/CobB/MinD/ParA_Nub-bd_dom"/>
</dbReference>
<keyword evidence="3" id="KW-1185">Reference proteome</keyword>
<feature type="domain" description="CobQ/CobB/MinD/ParA nucleotide binding" evidence="1">
    <location>
        <begin position="19"/>
        <end position="164"/>
    </location>
</feature>
<evidence type="ECO:0000313" key="2">
    <source>
        <dbReference type="EMBL" id="MBP0617572.1"/>
    </source>
</evidence>
<protein>
    <submittedName>
        <fullName evidence="2">P-loop NTPase</fullName>
    </submittedName>
</protein>
<sequence>MPVRDVQVDGHGKRKQARITIASGKGGVGKSGLVINLAAAAAAAGYTVAILDTDTDQHSCVEWRQAGGRIDVIKVDPADVLGALQRLTTVDVVVIDTCGAVLAAHIAAIDCADLVLIPLSTSARDRGPALRTFKKATARGRPLRFVLSLVDPSATEDRLDGSQAEVSSAIRGYLDNAVLSRFFMKTVITRRVPLRDAMDVGGTAFTQRFTLRSRNEFESLFEEIATIIRITETI</sequence>
<dbReference type="Gene3D" id="3.40.50.300">
    <property type="entry name" value="P-loop containing nucleotide triphosphate hydrolases"/>
    <property type="match status" value="1"/>
</dbReference>
<dbReference type="Proteomes" id="UP000678276">
    <property type="component" value="Unassembled WGS sequence"/>
</dbReference>
<proteinExistence type="predicted"/>
<gene>
    <name evidence="2" type="ORF">J6595_18455</name>
</gene>
<name>A0ABS4BM19_9HYPH</name>
<accession>A0ABS4BM19</accession>
<dbReference type="Pfam" id="PF01656">
    <property type="entry name" value="CbiA"/>
    <property type="match status" value="1"/>
</dbReference>